<evidence type="ECO:0000313" key="2">
    <source>
        <dbReference type="EMBL" id="MBP0445560.1"/>
    </source>
</evidence>
<dbReference type="InterPro" id="IPR027275">
    <property type="entry name" value="PRC-brl_dom"/>
</dbReference>
<name>A0ABS4AEV3_9PROT</name>
<dbReference type="Proteomes" id="UP000681594">
    <property type="component" value="Unassembled WGS sequence"/>
</dbReference>
<dbReference type="PANTHER" id="PTHR36505">
    <property type="entry name" value="BLR1072 PROTEIN"/>
    <property type="match status" value="1"/>
</dbReference>
<feature type="domain" description="PRC-barrel" evidence="1">
    <location>
        <begin position="92"/>
        <end position="161"/>
    </location>
</feature>
<dbReference type="Pfam" id="PF05239">
    <property type="entry name" value="PRC"/>
    <property type="match status" value="1"/>
</dbReference>
<organism evidence="2 3">
    <name type="scientific">Pararoseomonas baculiformis</name>
    <dbReference type="NCBI Taxonomy" id="2820812"/>
    <lineage>
        <taxon>Bacteria</taxon>
        <taxon>Pseudomonadati</taxon>
        <taxon>Pseudomonadota</taxon>
        <taxon>Alphaproteobacteria</taxon>
        <taxon>Acetobacterales</taxon>
        <taxon>Acetobacteraceae</taxon>
        <taxon>Pararoseomonas</taxon>
    </lineage>
</organism>
<reference evidence="2 3" key="1">
    <citation type="submission" date="2021-03" db="EMBL/GenBank/DDBJ databases">
        <authorList>
            <person name="So Y."/>
        </authorList>
    </citation>
    <scope>NUCLEOTIDE SEQUENCE [LARGE SCALE GENOMIC DNA]</scope>
    <source>
        <strain evidence="2 3">SSH11</strain>
    </source>
</reference>
<sequence>MAQQPAGERRNEAMEQAREALMGAQEAMMQLPVGLRRTDVYREAQQRAGEAQAALHAREANQASQQQAQQAADQLHVAILRFDAAPVADPRYATRLLDKNLVGANGKDAGHVEDLVLDRNWRVRGAVVEWGGFLGLGERRAIIPIDRIGMTNSADGRAQLNMTREELERLPVFEKQRAG</sequence>
<comment type="caution">
    <text evidence="2">The sequence shown here is derived from an EMBL/GenBank/DDBJ whole genome shotgun (WGS) entry which is preliminary data.</text>
</comment>
<evidence type="ECO:0000313" key="3">
    <source>
        <dbReference type="Proteomes" id="UP000681594"/>
    </source>
</evidence>
<dbReference type="EMBL" id="JAGIZB010000010">
    <property type="protein sequence ID" value="MBP0445560.1"/>
    <property type="molecule type" value="Genomic_DNA"/>
</dbReference>
<gene>
    <name evidence="2" type="ORF">J8J14_12310</name>
</gene>
<dbReference type="Gene3D" id="2.30.30.240">
    <property type="entry name" value="PRC-barrel domain"/>
    <property type="match status" value="1"/>
</dbReference>
<dbReference type="PANTHER" id="PTHR36505:SF1">
    <property type="entry name" value="BLR1072 PROTEIN"/>
    <property type="match status" value="1"/>
</dbReference>
<dbReference type="SUPFAM" id="SSF50346">
    <property type="entry name" value="PRC-barrel domain"/>
    <property type="match status" value="1"/>
</dbReference>
<keyword evidence="3" id="KW-1185">Reference proteome</keyword>
<accession>A0ABS4AEV3</accession>
<dbReference type="InterPro" id="IPR011033">
    <property type="entry name" value="PRC_barrel-like_sf"/>
</dbReference>
<proteinExistence type="predicted"/>
<evidence type="ECO:0000259" key="1">
    <source>
        <dbReference type="Pfam" id="PF05239"/>
    </source>
</evidence>
<protein>
    <submittedName>
        <fullName evidence="2">PRC-barrel domain-containing protein</fullName>
    </submittedName>
</protein>